<name>A0A4Z1AGM7_9LEPT</name>
<evidence type="ECO:0000313" key="2">
    <source>
        <dbReference type="EMBL" id="TGL90230.1"/>
    </source>
</evidence>
<dbReference type="RefSeq" id="WP_135583235.1">
    <property type="nucleotide sequence ID" value="NZ_RQGO01000005.1"/>
</dbReference>
<accession>A0A4Z1AGM7</accession>
<dbReference type="EMBL" id="RQGP01000022">
    <property type="protein sequence ID" value="TGL90230.1"/>
    <property type="molecule type" value="Genomic_DNA"/>
</dbReference>
<dbReference type="GO" id="GO:0016740">
    <property type="term" value="F:transferase activity"/>
    <property type="evidence" value="ECO:0007669"/>
    <property type="project" value="UniProtKB-KW"/>
</dbReference>
<reference evidence="2" key="1">
    <citation type="journal article" date="2019" name="PLoS Negl. Trop. Dis.">
        <title>Revisiting the worldwide diversity of Leptospira species in the environment.</title>
        <authorList>
            <person name="Vincent A.T."/>
            <person name="Schiettekatte O."/>
            <person name="Bourhy P."/>
            <person name="Veyrier F.J."/>
            <person name="Picardeau M."/>
        </authorList>
    </citation>
    <scope>NUCLEOTIDE SEQUENCE [LARGE SCALE GENOMIC DNA]</scope>
    <source>
        <strain evidence="2">201702422</strain>
    </source>
</reference>
<evidence type="ECO:0000313" key="3">
    <source>
        <dbReference type="Proteomes" id="UP000298263"/>
    </source>
</evidence>
<keyword evidence="3" id="KW-1185">Reference proteome</keyword>
<proteinExistence type="predicted"/>
<evidence type="ECO:0000259" key="1">
    <source>
        <dbReference type="Pfam" id="PF04230"/>
    </source>
</evidence>
<dbReference type="OrthoDB" id="2522120at2"/>
<organism evidence="2 3">
    <name type="scientific">Leptospira congkakensis</name>
    <dbReference type="NCBI Taxonomy" id="2484932"/>
    <lineage>
        <taxon>Bacteria</taxon>
        <taxon>Pseudomonadati</taxon>
        <taxon>Spirochaetota</taxon>
        <taxon>Spirochaetia</taxon>
        <taxon>Leptospirales</taxon>
        <taxon>Leptospiraceae</taxon>
        <taxon>Leptospira</taxon>
    </lineage>
</organism>
<keyword evidence="2" id="KW-0808">Transferase</keyword>
<sequence>MRILHLASFSGNIGDLANHQGFRKMFAETIDSSTEWTNVEIRQFYWKERAFDIEFIKEINQYDLFVIGGGNYLELWVDSSPTGTSLAFPLHLFEQIEIPVLFNALGVDNGQGVSESALEKFSAFLKIINNNPKIFLSVRNDGSYSTLQKYFPDDAFTKVFKCPDGGFNSFFQVSDEGSNEKRNILIGVNLACDMPGIRFTSDFTIDDFSKSFAHLLVKLGEKNVDSEFVFFPHIYSDYDIFYRVILNLPDRFRRTRLRISSYGPGISGAEKTFSDYNLCDLVLGMRFHSNVYSIAQGIPTIGIENYPQIGKLYSDLGFNSGVVKVQASKDFQSLLDLSEKYLNESKKYKEIYSDIAEKMKDQYYSYGESLKSWIVNNY</sequence>
<dbReference type="Proteomes" id="UP000298263">
    <property type="component" value="Unassembled WGS sequence"/>
</dbReference>
<comment type="caution">
    <text evidence="2">The sequence shown here is derived from an EMBL/GenBank/DDBJ whole genome shotgun (WGS) entry which is preliminary data.</text>
</comment>
<feature type="domain" description="Polysaccharide pyruvyl transferase" evidence="1">
    <location>
        <begin position="44"/>
        <end position="305"/>
    </location>
</feature>
<dbReference type="Pfam" id="PF04230">
    <property type="entry name" value="PS_pyruv_trans"/>
    <property type="match status" value="1"/>
</dbReference>
<gene>
    <name evidence="2" type="ORF">EHQ69_09760</name>
</gene>
<dbReference type="InterPro" id="IPR007345">
    <property type="entry name" value="Polysacch_pyruvyl_Trfase"/>
</dbReference>
<protein>
    <submittedName>
        <fullName evidence="2">Polysaccharide pyruvyl transferase family protein</fullName>
    </submittedName>
</protein>
<dbReference type="AlphaFoldDB" id="A0A4Z1AGM7"/>